<keyword evidence="5" id="KW-0408">Iron</keyword>
<evidence type="ECO:0000313" key="8">
    <source>
        <dbReference type="EMBL" id="CAL1136258.1"/>
    </source>
</evidence>
<dbReference type="InterPro" id="IPR051178">
    <property type="entry name" value="TfdA_dioxygenase"/>
</dbReference>
<dbReference type="SUPFAM" id="SSF51197">
    <property type="entry name" value="Clavaminate synthase-like"/>
    <property type="match status" value="1"/>
</dbReference>
<evidence type="ECO:0000256" key="2">
    <source>
        <dbReference type="ARBA" id="ARBA00022723"/>
    </source>
</evidence>
<dbReference type="EMBL" id="CAMXCT030000757">
    <property type="protein sequence ID" value="CAL4770195.1"/>
    <property type="molecule type" value="Genomic_DNA"/>
</dbReference>
<reference evidence="7" key="1">
    <citation type="submission" date="2022-10" db="EMBL/GenBank/DDBJ databases">
        <authorList>
            <person name="Chen Y."/>
            <person name="Dougan E. K."/>
            <person name="Chan C."/>
            <person name="Rhodes N."/>
            <person name="Thang M."/>
        </authorList>
    </citation>
    <scope>NUCLEOTIDE SEQUENCE</scope>
</reference>
<evidence type="ECO:0000313" key="9">
    <source>
        <dbReference type="Proteomes" id="UP001152797"/>
    </source>
</evidence>
<dbReference type="GO" id="GO:0051213">
    <property type="term" value="F:dioxygenase activity"/>
    <property type="evidence" value="ECO:0007669"/>
    <property type="project" value="UniProtKB-KW"/>
</dbReference>
<keyword evidence="4" id="KW-0560">Oxidoreductase</keyword>
<comment type="caution">
    <text evidence="7">The sequence shown here is derived from an EMBL/GenBank/DDBJ whole genome shotgun (WGS) entry which is preliminary data.</text>
</comment>
<dbReference type="Proteomes" id="UP001152797">
    <property type="component" value="Unassembled WGS sequence"/>
</dbReference>
<keyword evidence="2" id="KW-0479">Metal-binding</keyword>
<dbReference type="AlphaFoldDB" id="A0A9P1C2E3"/>
<evidence type="ECO:0000313" key="7">
    <source>
        <dbReference type="EMBL" id="CAI3982883.1"/>
    </source>
</evidence>
<proteinExistence type="inferred from homology"/>
<dbReference type="InterPro" id="IPR042098">
    <property type="entry name" value="TauD-like_sf"/>
</dbReference>
<name>A0A9P1C2E3_9DINO</name>
<keyword evidence="9" id="KW-1185">Reference proteome</keyword>
<dbReference type="PANTHER" id="PTHR43779">
    <property type="entry name" value="DIOXYGENASE RV0097-RELATED"/>
    <property type="match status" value="1"/>
</dbReference>
<evidence type="ECO:0000256" key="5">
    <source>
        <dbReference type="ARBA" id="ARBA00023004"/>
    </source>
</evidence>
<gene>
    <name evidence="7" type="ORF">C1SCF055_LOCUS10543</name>
</gene>
<reference evidence="8" key="2">
    <citation type="submission" date="2024-04" db="EMBL/GenBank/DDBJ databases">
        <authorList>
            <person name="Chen Y."/>
            <person name="Shah S."/>
            <person name="Dougan E. K."/>
            <person name="Thang M."/>
            <person name="Chan C."/>
        </authorList>
    </citation>
    <scope>NUCLEOTIDE SEQUENCE [LARGE SCALE GENOMIC DNA]</scope>
</reference>
<evidence type="ECO:0000256" key="1">
    <source>
        <dbReference type="ARBA" id="ARBA00005896"/>
    </source>
</evidence>
<dbReference type="GO" id="GO:0046872">
    <property type="term" value="F:metal ion binding"/>
    <property type="evidence" value="ECO:0007669"/>
    <property type="project" value="UniProtKB-KW"/>
</dbReference>
<organism evidence="7">
    <name type="scientific">Cladocopium goreaui</name>
    <dbReference type="NCBI Taxonomy" id="2562237"/>
    <lineage>
        <taxon>Eukaryota</taxon>
        <taxon>Sar</taxon>
        <taxon>Alveolata</taxon>
        <taxon>Dinophyceae</taxon>
        <taxon>Suessiales</taxon>
        <taxon>Symbiodiniaceae</taxon>
        <taxon>Cladocopium</taxon>
    </lineage>
</organism>
<dbReference type="PANTHER" id="PTHR43779:SF3">
    <property type="entry name" value="(3R)-3-[(CARBOXYMETHYL)AMINO]FATTY ACID OXYGENASE_DECARBOXYLASE"/>
    <property type="match status" value="1"/>
</dbReference>
<evidence type="ECO:0000256" key="4">
    <source>
        <dbReference type="ARBA" id="ARBA00023002"/>
    </source>
</evidence>
<sequence length="615" mass="67947">MDDWFGELLNASSSKRPAESMQPAEGPCPKADISPCLSPAVSEDSGDAVAALLSELGETFDSEPMCHVVELAAAEVSENPQASEALREFAAVRPNDAEQRGHDVLVKHELSCPVEINKVDLSDTKRFKNWPYIKFSTWVKYLLDSGRLAQQLCACADLQSMQVKLQEFWLRYEAIDPEHQIFAMRDAGTVDLKWVIPVYSHSDEGRGHKKQAFWLLSTHGALGRGTRAFLKKSKDKLPLKRNGFGLNFCGHTWTTNFLFSCMLRKFFKKDPEILHSLVGVYARDMEDLLLNGVSSTDGLIQVRCCHLGTKGDLPALAKLGRMNHTFGNVPKKAASKKPCEGICWMCCAGRESNPSQNISAIPFEDTSGKPLWEGTLGQQDAFDGMPAILEGVPLLEENRWQFFKTDLWHNFHLGVAKHYVASALVSILENVDLEVNAYSGAVHPLVHRHPITGQKVLFLHLGQTGALISWNSTASSPYPDMEGMVPGVSLPSGYRTLSAPEAAAVMSRYDALLNRPEVHFQHRYEAGDLLLVDNLAVAHRADAAAADAGGALRLLHRSTVRGVRNVHAEGLPSFLYIFGDNPDCEGSESGLEGLWQSADYYGVGFKWNNSQHFRN</sequence>
<dbReference type="OrthoDB" id="427296at2759"/>
<dbReference type="InterPro" id="IPR003819">
    <property type="entry name" value="TauD/TfdA-like"/>
</dbReference>
<evidence type="ECO:0000259" key="6">
    <source>
        <dbReference type="Pfam" id="PF02668"/>
    </source>
</evidence>
<comment type="similarity">
    <text evidence="1">Belongs to the TfdA dioxygenase family.</text>
</comment>
<protein>
    <recommendedName>
        <fullName evidence="6">TauD/TfdA-like domain-containing protein</fullName>
    </recommendedName>
</protein>
<accession>A0A9P1C2E3</accession>
<keyword evidence="3" id="KW-0223">Dioxygenase</keyword>
<dbReference type="EMBL" id="CAMXCT020000757">
    <property type="protein sequence ID" value="CAL1136258.1"/>
    <property type="molecule type" value="Genomic_DNA"/>
</dbReference>
<dbReference type="Gene3D" id="3.60.130.10">
    <property type="entry name" value="Clavaminate synthase-like"/>
    <property type="match status" value="1"/>
</dbReference>
<feature type="domain" description="TauD/TfdA-like" evidence="6">
    <location>
        <begin position="433"/>
        <end position="558"/>
    </location>
</feature>
<evidence type="ECO:0000256" key="3">
    <source>
        <dbReference type="ARBA" id="ARBA00022964"/>
    </source>
</evidence>
<dbReference type="EMBL" id="CAMXCT010000757">
    <property type="protein sequence ID" value="CAI3982883.1"/>
    <property type="molecule type" value="Genomic_DNA"/>
</dbReference>
<dbReference type="Pfam" id="PF02668">
    <property type="entry name" value="TauD"/>
    <property type="match status" value="1"/>
</dbReference>